<dbReference type="Proteomes" id="UP000738349">
    <property type="component" value="Unassembled WGS sequence"/>
</dbReference>
<protein>
    <submittedName>
        <fullName evidence="3">Alpha/beta hydrolase fold-domain-containing protein</fullName>
    </submittedName>
</protein>
<keyword evidence="4" id="KW-1185">Reference proteome</keyword>
<evidence type="ECO:0000313" key="3">
    <source>
        <dbReference type="EMBL" id="KAH7108810.1"/>
    </source>
</evidence>
<evidence type="ECO:0000259" key="2">
    <source>
        <dbReference type="Pfam" id="PF07859"/>
    </source>
</evidence>
<dbReference type="PANTHER" id="PTHR48081">
    <property type="entry name" value="AB HYDROLASE SUPERFAMILY PROTEIN C4A8.06C"/>
    <property type="match status" value="1"/>
</dbReference>
<dbReference type="InterPro" id="IPR050300">
    <property type="entry name" value="GDXG_lipolytic_enzyme"/>
</dbReference>
<gene>
    <name evidence="3" type="ORF">EDB81DRAFT_930675</name>
</gene>
<keyword evidence="1 3" id="KW-0378">Hydrolase</keyword>
<feature type="domain" description="Alpha/beta hydrolase fold-3" evidence="2">
    <location>
        <begin position="82"/>
        <end position="289"/>
    </location>
</feature>
<dbReference type="PANTHER" id="PTHR48081:SF8">
    <property type="entry name" value="ALPHA_BETA HYDROLASE FOLD-3 DOMAIN-CONTAINING PROTEIN-RELATED"/>
    <property type="match status" value="1"/>
</dbReference>
<dbReference type="EMBL" id="JAGMUV010000058">
    <property type="protein sequence ID" value="KAH7108810.1"/>
    <property type="molecule type" value="Genomic_DNA"/>
</dbReference>
<sequence>MRISQSWLEFEKEIGRRPVLKGTAQEIRDKFAELGKNLATLYSPPPADTVMVETGSFQGIAYRTYTPRSIGGGAPEKLPIGVYFHAGGFVVGNLDSDDLFCRAIAENTQVILVNVDYKLAPEHKTPAHLEDAIKIVEWVYHDATFDRADRTKLFAMGTSAGGALALGVARKAGLDQSTIPKNAVKGVVALSPVVFHPANSPVQVNVHDSPIIDREALLQCFELCGAQPDNSDYFIGLDPNSHSLLPPAYIVTCGFDPLRDDGRLLAESMESRGLQVKRDHYEPLPHCFWMVPTLPESKAFTANAFQGIKWVLSKMY</sequence>
<proteinExistence type="predicted"/>
<organism evidence="3 4">
    <name type="scientific">Dactylonectria macrodidyma</name>
    <dbReference type="NCBI Taxonomy" id="307937"/>
    <lineage>
        <taxon>Eukaryota</taxon>
        <taxon>Fungi</taxon>
        <taxon>Dikarya</taxon>
        <taxon>Ascomycota</taxon>
        <taxon>Pezizomycotina</taxon>
        <taxon>Sordariomycetes</taxon>
        <taxon>Hypocreomycetidae</taxon>
        <taxon>Hypocreales</taxon>
        <taxon>Nectriaceae</taxon>
        <taxon>Dactylonectria</taxon>
    </lineage>
</organism>
<evidence type="ECO:0000313" key="4">
    <source>
        <dbReference type="Proteomes" id="UP000738349"/>
    </source>
</evidence>
<comment type="caution">
    <text evidence="3">The sequence shown here is derived from an EMBL/GenBank/DDBJ whole genome shotgun (WGS) entry which is preliminary data.</text>
</comment>
<dbReference type="AlphaFoldDB" id="A0A9P9CWE2"/>
<dbReference type="SUPFAM" id="SSF53474">
    <property type="entry name" value="alpha/beta-Hydrolases"/>
    <property type="match status" value="1"/>
</dbReference>
<accession>A0A9P9CWE2</accession>
<dbReference type="OrthoDB" id="408631at2759"/>
<name>A0A9P9CWE2_9HYPO</name>
<dbReference type="Gene3D" id="3.40.50.1820">
    <property type="entry name" value="alpha/beta hydrolase"/>
    <property type="match status" value="1"/>
</dbReference>
<evidence type="ECO:0000256" key="1">
    <source>
        <dbReference type="ARBA" id="ARBA00022801"/>
    </source>
</evidence>
<dbReference type="Pfam" id="PF07859">
    <property type="entry name" value="Abhydrolase_3"/>
    <property type="match status" value="1"/>
</dbReference>
<dbReference type="InterPro" id="IPR029058">
    <property type="entry name" value="AB_hydrolase_fold"/>
</dbReference>
<reference evidence="3" key="1">
    <citation type="journal article" date="2021" name="Nat. Commun.">
        <title>Genetic determinants of endophytism in the Arabidopsis root mycobiome.</title>
        <authorList>
            <person name="Mesny F."/>
            <person name="Miyauchi S."/>
            <person name="Thiergart T."/>
            <person name="Pickel B."/>
            <person name="Atanasova L."/>
            <person name="Karlsson M."/>
            <person name="Huettel B."/>
            <person name="Barry K.W."/>
            <person name="Haridas S."/>
            <person name="Chen C."/>
            <person name="Bauer D."/>
            <person name="Andreopoulos W."/>
            <person name="Pangilinan J."/>
            <person name="LaButti K."/>
            <person name="Riley R."/>
            <person name="Lipzen A."/>
            <person name="Clum A."/>
            <person name="Drula E."/>
            <person name="Henrissat B."/>
            <person name="Kohler A."/>
            <person name="Grigoriev I.V."/>
            <person name="Martin F.M."/>
            <person name="Hacquard S."/>
        </authorList>
    </citation>
    <scope>NUCLEOTIDE SEQUENCE</scope>
    <source>
        <strain evidence="3">MPI-CAGE-AT-0147</strain>
    </source>
</reference>
<dbReference type="InterPro" id="IPR013094">
    <property type="entry name" value="AB_hydrolase_3"/>
</dbReference>
<dbReference type="GO" id="GO:0016787">
    <property type="term" value="F:hydrolase activity"/>
    <property type="evidence" value="ECO:0007669"/>
    <property type="project" value="UniProtKB-KW"/>
</dbReference>